<gene>
    <name evidence="2" type="ORF">GCM10007894_17270</name>
</gene>
<comment type="caution">
    <text evidence="2">The sequence shown here is derived from an EMBL/GenBank/DDBJ whole genome shotgun (WGS) entry which is preliminary data.</text>
</comment>
<dbReference type="PROSITE" id="PS51257">
    <property type="entry name" value="PROKAR_LIPOPROTEIN"/>
    <property type="match status" value="1"/>
</dbReference>
<dbReference type="InterPro" id="IPR025491">
    <property type="entry name" value="DUF4382"/>
</dbReference>
<evidence type="ECO:0000259" key="1">
    <source>
        <dbReference type="Pfam" id="PF14321"/>
    </source>
</evidence>
<name>A0AA37WYE1_9GAMM</name>
<protein>
    <recommendedName>
        <fullName evidence="1">DUF4382 domain-containing protein</fullName>
    </recommendedName>
</protein>
<organism evidence="2 3">
    <name type="scientific">Paraferrimonas haliotis</name>
    <dbReference type="NCBI Taxonomy" id="2013866"/>
    <lineage>
        <taxon>Bacteria</taxon>
        <taxon>Pseudomonadati</taxon>
        <taxon>Pseudomonadota</taxon>
        <taxon>Gammaproteobacteria</taxon>
        <taxon>Alteromonadales</taxon>
        <taxon>Ferrimonadaceae</taxon>
        <taxon>Paraferrimonas</taxon>
    </lineage>
</organism>
<evidence type="ECO:0000313" key="3">
    <source>
        <dbReference type="Proteomes" id="UP001157439"/>
    </source>
</evidence>
<keyword evidence="3" id="KW-1185">Reference proteome</keyword>
<reference evidence="2 3" key="1">
    <citation type="journal article" date="2014" name="Int. J. Syst. Evol. Microbiol.">
        <title>Complete genome sequence of Corynebacterium casei LMG S-19264T (=DSM 44701T), isolated from a smear-ripened cheese.</title>
        <authorList>
            <consortium name="US DOE Joint Genome Institute (JGI-PGF)"/>
            <person name="Walter F."/>
            <person name="Albersmeier A."/>
            <person name="Kalinowski J."/>
            <person name="Ruckert C."/>
        </authorList>
    </citation>
    <scope>NUCLEOTIDE SEQUENCE [LARGE SCALE GENOMIC DNA]</scope>
    <source>
        <strain evidence="2 3">NBRC 112785</strain>
    </source>
</reference>
<proteinExistence type="predicted"/>
<accession>A0AA37WYE1</accession>
<sequence>MKKLMLSVAVFGLLQGCGSESSDNEIPEMSKGTLSIGISDSPMHSMQKVQLEFHRFHYTDASGVEHQHQMSGVQMNLMDYRGMDRHMVIDQLNLPAGQYHNGYFEMVEGDGNQGCYVDNGTGRHGLHLENDRIHLGDFEVRAGDHHRMTIEMDLYRGLHGSDQHHQGYHFHQDASYSVADNHMGHLIGEVDPQWVEDCETKNSANGALDSNFGHMAYLYPAEVSSIEKMADISGERNDGRIAPIATAPVFQDHNDDWHFHMGFLPKGEYRVGYTCLAHFDDASVDDIASGRFEMEQDAGSVVVNTGENGGHQNVMTCGNGHRGGGHGGHGGHGG</sequence>
<dbReference type="Pfam" id="PF14321">
    <property type="entry name" value="DUF4382"/>
    <property type="match status" value="1"/>
</dbReference>
<dbReference type="RefSeq" id="WP_095500529.1">
    <property type="nucleotide sequence ID" value="NZ_BSPO01000003.1"/>
</dbReference>
<dbReference type="EMBL" id="BSPO01000003">
    <property type="protein sequence ID" value="GLS83750.1"/>
    <property type="molecule type" value="Genomic_DNA"/>
</dbReference>
<evidence type="ECO:0000313" key="2">
    <source>
        <dbReference type="EMBL" id="GLS83750.1"/>
    </source>
</evidence>
<dbReference type="AlphaFoldDB" id="A0AA37WYE1"/>
<dbReference type="Proteomes" id="UP001157439">
    <property type="component" value="Unassembled WGS sequence"/>
</dbReference>
<feature type="domain" description="DUF4382" evidence="1">
    <location>
        <begin position="31"/>
        <end position="169"/>
    </location>
</feature>